<organism evidence="2 3">
    <name type="scientific">Toxocara canis</name>
    <name type="common">Canine roundworm</name>
    <dbReference type="NCBI Taxonomy" id="6265"/>
    <lineage>
        <taxon>Eukaryota</taxon>
        <taxon>Metazoa</taxon>
        <taxon>Ecdysozoa</taxon>
        <taxon>Nematoda</taxon>
        <taxon>Chromadorea</taxon>
        <taxon>Rhabditida</taxon>
        <taxon>Spirurina</taxon>
        <taxon>Ascaridomorpha</taxon>
        <taxon>Ascaridoidea</taxon>
        <taxon>Toxocaridae</taxon>
        <taxon>Toxocara</taxon>
    </lineage>
</organism>
<dbReference type="WBParaSite" id="TCNE_0000529101-mRNA-1">
    <property type="protein sequence ID" value="TCNE_0000529101-mRNA-1"/>
    <property type="gene ID" value="TCNE_0000529101"/>
</dbReference>
<evidence type="ECO:0000313" key="2">
    <source>
        <dbReference type="Proteomes" id="UP000050794"/>
    </source>
</evidence>
<name>A0A183U9X1_TOXCA</name>
<gene>
    <name evidence="1" type="ORF">TCNE_LOCUS5296</name>
</gene>
<keyword evidence="2" id="KW-1185">Reference proteome</keyword>
<protein>
    <submittedName>
        <fullName evidence="3">IstB_IS21 domain-containing protein</fullName>
    </submittedName>
</protein>
<accession>A0A183U9X1</accession>
<dbReference type="Proteomes" id="UP000050794">
    <property type="component" value="Unassembled WGS sequence"/>
</dbReference>
<reference evidence="3" key="1">
    <citation type="submission" date="2016-06" db="UniProtKB">
        <authorList>
            <consortium name="WormBaseParasite"/>
        </authorList>
    </citation>
    <scope>IDENTIFICATION</scope>
</reference>
<evidence type="ECO:0000313" key="3">
    <source>
        <dbReference type="WBParaSite" id="TCNE_0000529101-mRNA-1"/>
    </source>
</evidence>
<evidence type="ECO:0000313" key="1">
    <source>
        <dbReference type="EMBL" id="VDM34854.1"/>
    </source>
</evidence>
<proteinExistence type="predicted"/>
<reference evidence="1 2" key="2">
    <citation type="submission" date="2018-11" db="EMBL/GenBank/DDBJ databases">
        <authorList>
            <consortium name="Pathogen Informatics"/>
        </authorList>
    </citation>
    <scope>NUCLEOTIDE SEQUENCE [LARGE SCALE GENOMIC DNA]</scope>
</reference>
<dbReference type="EMBL" id="UYWY01012644">
    <property type="protein sequence ID" value="VDM34854.1"/>
    <property type="molecule type" value="Genomic_DNA"/>
</dbReference>
<dbReference type="AlphaFoldDB" id="A0A183U9X1"/>
<sequence>MARNASRIHLLHNCPKQYDRLLTAIDAMVFEDEPHYQQMYTILENVRSSHYVFTTSIVLTSATPLPNKTKTRSTRFT</sequence>